<evidence type="ECO:0000256" key="1">
    <source>
        <dbReference type="SAM" id="Phobius"/>
    </source>
</evidence>
<keyword evidence="1" id="KW-1133">Transmembrane helix</keyword>
<evidence type="ECO:0000313" key="2">
    <source>
        <dbReference type="EMBL" id="GFH44542.1"/>
    </source>
</evidence>
<name>A0AAD3CEB2_9STRA</name>
<keyword evidence="1" id="KW-0472">Membrane</keyword>
<accession>A0AAD3CEB2</accession>
<organism evidence="2 3">
    <name type="scientific">Chaetoceros tenuissimus</name>
    <dbReference type="NCBI Taxonomy" id="426638"/>
    <lineage>
        <taxon>Eukaryota</taxon>
        <taxon>Sar</taxon>
        <taxon>Stramenopiles</taxon>
        <taxon>Ochrophyta</taxon>
        <taxon>Bacillariophyta</taxon>
        <taxon>Coscinodiscophyceae</taxon>
        <taxon>Chaetocerotophycidae</taxon>
        <taxon>Chaetocerotales</taxon>
        <taxon>Chaetocerotaceae</taxon>
        <taxon>Chaetoceros</taxon>
    </lineage>
</organism>
<sequence>MKVQEDSSDDMSHSYTISSVLDVEDEVPLAKSGASPSVSSLRGTTMNVGDPKGQDKTVEIVIIALIVIAAIVSAMLVCFIIRRRLFYKTYYPTIPDNFAELDEEEKKATLDLVLKRHADSSRALLTTIRTNSSSDSDDPMEYFDQHNRRRLKKNVWHSTHAIDMREGESFDEEEKEEGNLRRSLSAPNFCSTSFTVHTSDDMLGCDKNHDEYIIGDFNSCELDKAKEYFLPISGESGSIESDDSVNLDNFFDNPSMNNIEKSHRFEFKEYWLDEFDC</sequence>
<keyword evidence="3" id="KW-1185">Reference proteome</keyword>
<reference evidence="2 3" key="1">
    <citation type="journal article" date="2021" name="Sci. Rep.">
        <title>The genome of the diatom Chaetoceros tenuissimus carries an ancient integrated fragment of an extant virus.</title>
        <authorList>
            <person name="Hongo Y."/>
            <person name="Kimura K."/>
            <person name="Takaki Y."/>
            <person name="Yoshida Y."/>
            <person name="Baba S."/>
            <person name="Kobayashi G."/>
            <person name="Nagasaki K."/>
            <person name="Hano T."/>
            <person name="Tomaru Y."/>
        </authorList>
    </citation>
    <scope>NUCLEOTIDE SEQUENCE [LARGE SCALE GENOMIC DNA]</scope>
    <source>
        <strain evidence="2 3">NIES-3715</strain>
    </source>
</reference>
<dbReference type="AlphaFoldDB" id="A0AAD3CEB2"/>
<dbReference type="Proteomes" id="UP001054902">
    <property type="component" value="Unassembled WGS sequence"/>
</dbReference>
<feature type="transmembrane region" description="Helical" evidence="1">
    <location>
        <begin position="60"/>
        <end position="81"/>
    </location>
</feature>
<evidence type="ECO:0000313" key="3">
    <source>
        <dbReference type="Proteomes" id="UP001054902"/>
    </source>
</evidence>
<dbReference type="EMBL" id="BLLK01000020">
    <property type="protein sequence ID" value="GFH44542.1"/>
    <property type="molecule type" value="Genomic_DNA"/>
</dbReference>
<proteinExistence type="predicted"/>
<gene>
    <name evidence="2" type="ORF">CTEN210_01016</name>
</gene>
<comment type="caution">
    <text evidence="2">The sequence shown here is derived from an EMBL/GenBank/DDBJ whole genome shotgun (WGS) entry which is preliminary data.</text>
</comment>
<keyword evidence="1" id="KW-0812">Transmembrane</keyword>
<protein>
    <submittedName>
        <fullName evidence="2">Uncharacterized protein</fullName>
    </submittedName>
</protein>